<dbReference type="InterPro" id="IPR007837">
    <property type="entry name" value="DinB"/>
</dbReference>
<keyword evidence="2 3" id="KW-0479">Metal-binding</keyword>
<gene>
    <name evidence="4" type="ORF">ATO9_15500</name>
</gene>
<feature type="binding site" evidence="3">
    <location>
        <position position="144"/>
    </location>
    <ligand>
        <name>a divalent metal cation</name>
        <dbReference type="ChEBI" id="CHEBI:60240"/>
    </ligand>
</feature>
<dbReference type="AlphaFoldDB" id="A0A0A0ECJ5"/>
<name>A0A0A0ECJ5_9RHOB</name>
<dbReference type="Pfam" id="PF05163">
    <property type="entry name" value="DinB"/>
    <property type="match status" value="1"/>
</dbReference>
<dbReference type="Gene3D" id="1.20.120.450">
    <property type="entry name" value="dinb family like domain"/>
    <property type="match status" value="1"/>
</dbReference>
<dbReference type="EMBL" id="AQQX01000006">
    <property type="protein sequence ID" value="KGM47995.1"/>
    <property type="molecule type" value="Genomic_DNA"/>
</dbReference>
<comment type="caution">
    <text evidence="4">The sequence shown here is derived from an EMBL/GenBank/DDBJ whole genome shotgun (WGS) entry which is preliminary data.</text>
</comment>
<dbReference type="RefSeq" id="WP_043750943.1">
    <property type="nucleotide sequence ID" value="NZ_AQQX01000006.1"/>
</dbReference>
<dbReference type="SUPFAM" id="SSF109854">
    <property type="entry name" value="DinB/YfiT-like putative metalloenzymes"/>
    <property type="match status" value="1"/>
</dbReference>
<feature type="binding site" evidence="3">
    <location>
        <position position="52"/>
    </location>
    <ligand>
        <name>a divalent metal cation</name>
        <dbReference type="ChEBI" id="CHEBI:60240"/>
    </ligand>
</feature>
<dbReference type="GO" id="GO:0046872">
    <property type="term" value="F:metal ion binding"/>
    <property type="evidence" value="ECO:0007669"/>
    <property type="project" value="UniProtKB-KW"/>
</dbReference>
<protein>
    <submittedName>
        <fullName evidence="4">Damage-inducible protein DinB</fullName>
    </submittedName>
</protein>
<accession>A0A0A0ECJ5</accession>
<dbReference type="OrthoDB" id="9807509at2"/>
<proteinExistence type="inferred from homology"/>
<dbReference type="InterPro" id="IPR034660">
    <property type="entry name" value="DinB/YfiT-like"/>
</dbReference>
<evidence type="ECO:0000313" key="4">
    <source>
        <dbReference type="EMBL" id="KGM47995.1"/>
    </source>
</evidence>
<sequence length="171" mass="19020">MPAITPEWVQMMASYNRWQNECMLEAMESLSDADLRKDRGAFWGSILGTANHLLWGDQMWLSRLSPGATAPTVGLKDSADLAPTLGAWEAERFRTDGRFVLWAKELKTVSLTGDLSWYSGAAGMEKRAPLSLIVTHVFNHQTHHRGQIHAMLTQAGAKTSDTDLFLMPGFL</sequence>
<evidence type="ECO:0000256" key="2">
    <source>
        <dbReference type="ARBA" id="ARBA00022723"/>
    </source>
</evidence>
<reference evidence="4 5" key="1">
    <citation type="journal article" date="2015" name="Antonie Van Leeuwenhoek">
        <title>Pseudooceanicola atlanticus gen. nov. sp. nov., isolated from surface seawater of the Atlantic Ocean and reclassification of Oceanicola batsensis, Oceanicola marinus, Oceanicola nitratireducens, Oceanicola nanhaiensis, Oceanicola antarcticus and Oceanicola flagellatus, as Pseudooceanicola batsensis comb. nov., Pseudooceanicola marinus comb. nov., Pseudooceanicola nitratireducens comb. nov., Pseudooceanicola nanhaiensis comb. nov., Pseudooceanicola antarcticus comb. nov., and Pseudooceanicola flagellatus comb. nov.</title>
        <authorList>
            <person name="Lai Q."/>
            <person name="Li G."/>
            <person name="Liu X."/>
            <person name="Du Y."/>
            <person name="Sun F."/>
            <person name="Shao Z."/>
        </authorList>
    </citation>
    <scope>NUCLEOTIDE SEQUENCE [LARGE SCALE GENOMIC DNA]</scope>
    <source>
        <strain evidence="4 5">22II-s11g</strain>
    </source>
</reference>
<evidence type="ECO:0000313" key="5">
    <source>
        <dbReference type="Proteomes" id="UP000030004"/>
    </source>
</evidence>
<dbReference type="STRING" id="1461694.ATO9_15500"/>
<evidence type="ECO:0000256" key="1">
    <source>
        <dbReference type="ARBA" id="ARBA00008635"/>
    </source>
</evidence>
<dbReference type="eggNOG" id="COG2318">
    <property type="taxonomic scope" value="Bacteria"/>
</dbReference>
<comment type="similarity">
    <text evidence="1">Belongs to the DinB family.</text>
</comment>
<feature type="binding site" evidence="3">
    <location>
        <position position="140"/>
    </location>
    <ligand>
        <name>a divalent metal cation</name>
        <dbReference type="ChEBI" id="CHEBI:60240"/>
    </ligand>
</feature>
<dbReference type="Proteomes" id="UP000030004">
    <property type="component" value="Unassembled WGS sequence"/>
</dbReference>
<dbReference type="PANTHER" id="PTHR37302">
    <property type="entry name" value="SLR1116 PROTEIN"/>
    <property type="match status" value="1"/>
</dbReference>
<evidence type="ECO:0000256" key="3">
    <source>
        <dbReference type="PIRSR" id="PIRSR607837-1"/>
    </source>
</evidence>
<dbReference type="PANTHER" id="PTHR37302:SF1">
    <property type="entry name" value="PROTEIN DINB"/>
    <property type="match status" value="1"/>
</dbReference>
<organism evidence="4 5">
    <name type="scientific">Pseudooceanicola atlanticus</name>
    <dbReference type="NCBI Taxonomy" id="1461694"/>
    <lineage>
        <taxon>Bacteria</taxon>
        <taxon>Pseudomonadati</taxon>
        <taxon>Pseudomonadota</taxon>
        <taxon>Alphaproteobacteria</taxon>
        <taxon>Rhodobacterales</taxon>
        <taxon>Paracoccaceae</taxon>
        <taxon>Pseudooceanicola</taxon>
    </lineage>
</organism>
<keyword evidence="5" id="KW-1185">Reference proteome</keyword>